<evidence type="ECO:0000259" key="12">
    <source>
        <dbReference type="PROSITE" id="PS51119"/>
    </source>
</evidence>
<dbReference type="PRINTS" id="PR01875">
    <property type="entry name" value="ETOFAMILY"/>
</dbReference>
<dbReference type="AlphaFoldDB" id="A0A8S1E946"/>
<dbReference type="PANTHER" id="PTHR10379">
    <property type="entry name" value="MTG8 ETO EIGHT TWENTY ONE PROTEIN"/>
    <property type="match status" value="1"/>
</dbReference>
<dbReference type="Pfam" id="PF01753">
    <property type="entry name" value="zf-MYND"/>
    <property type="match status" value="1"/>
</dbReference>
<dbReference type="Gene3D" id="6.10.250.230">
    <property type="match status" value="1"/>
</dbReference>
<evidence type="ECO:0000256" key="7">
    <source>
        <dbReference type="ARBA" id="ARBA00023163"/>
    </source>
</evidence>
<dbReference type="PROSITE" id="PS01360">
    <property type="entry name" value="ZF_MYND_1"/>
    <property type="match status" value="1"/>
</dbReference>
<sequence length="582" mass="62530">MEPKLLQSSIKEEAPERPPQQPSPAQKARSSPPATDAPRPARASSKGSTKEAPDSPEGAQQPQIVNLAGNTTQSSSTSSESCASKSSPPAMGVVNGSNRDFPSSPPASLNGSGGSPSPPGAAPIAVPISSGSTSQAQLLEARQLAKMRRFLTTIVQFGSDISPETGERVKSLVLALVSNTLGVEEFQRALQAAFNFPLRPFVLPFLRAGIPTMQREVAALARIAKQSPQQYLRQHEQMVLDPSFSPSEPSEIFHSLGEHHPEPAFASKRPRESYYENGVSDSEYAPAAKRYLSYSGQSSSAFFANHPHHMVLHPTGHPSDLVARGSMLGATQTPSTSTHYNPFLTATASGQSSGAADDTRGRCGDDEWKNIHVMLNCILSMVEKTKRALAILQQRPQTESANSDIPATWMRKHPSDTAEQSDIKKAASEIMAQTVKATEERVAEVKRRAEEAVNEVKRQALLELHRAVTAAETKAAELVAAERLRMEKLLLEARKHAEEAPSTSEAGSEISGNCWNCGRKANETCSGCNTARYCGSFCQHKDWENHHHACSITAEKNSSVPKSTASLKVASVNLTATAAEGK</sequence>
<comment type="caution">
    <text evidence="13">The sequence shown here is derived from an EMBL/GenBank/DDBJ whole genome shotgun (WGS) entry which is preliminary data.</text>
</comment>
<dbReference type="FunFam" id="1.20.120.1110:FF:000001">
    <property type="entry name" value="RUNX1 translocation partner 1"/>
    <property type="match status" value="1"/>
</dbReference>
<evidence type="ECO:0000256" key="4">
    <source>
        <dbReference type="ARBA" id="ARBA00022771"/>
    </source>
</evidence>
<feature type="compositionally biased region" description="Low complexity" evidence="10">
    <location>
        <begin position="74"/>
        <end position="87"/>
    </location>
</feature>
<dbReference type="PROSITE" id="PS50865">
    <property type="entry name" value="ZF_MYND_2"/>
    <property type="match status" value="1"/>
</dbReference>
<dbReference type="OrthoDB" id="2951111at2759"/>
<keyword evidence="6" id="KW-0805">Transcription regulation</keyword>
<keyword evidence="2" id="KW-0678">Repressor</keyword>
<dbReference type="GO" id="GO:0006351">
    <property type="term" value="P:DNA-templated transcription"/>
    <property type="evidence" value="ECO:0007669"/>
    <property type="project" value="InterPro"/>
</dbReference>
<dbReference type="InterPro" id="IPR013289">
    <property type="entry name" value="CBFA2T1/2/3"/>
</dbReference>
<dbReference type="GO" id="GO:0008270">
    <property type="term" value="F:zinc ion binding"/>
    <property type="evidence" value="ECO:0007669"/>
    <property type="project" value="UniProtKB-KW"/>
</dbReference>
<feature type="compositionally biased region" description="Polar residues" evidence="10">
    <location>
        <begin position="58"/>
        <end position="73"/>
    </location>
</feature>
<comment type="subcellular location">
    <subcellularLocation>
        <location evidence="1">Nucleus</location>
    </subcellularLocation>
</comment>
<protein>
    <recommendedName>
        <fullName evidence="15">MYND-type domain-containing protein</fullName>
    </recommendedName>
</protein>
<feature type="domain" description="MYND-type" evidence="11">
    <location>
        <begin position="514"/>
        <end position="550"/>
    </location>
</feature>
<dbReference type="Pfam" id="PF08788">
    <property type="entry name" value="NHR2"/>
    <property type="match status" value="1"/>
</dbReference>
<proteinExistence type="predicted"/>
<feature type="domain" description="TAFH" evidence="12">
    <location>
        <begin position="141"/>
        <end position="236"/>
    </location>
</feature>
<keyword evidence="5" id="KW-0862">Zinc</keyword>
<dbReference type="EMBL" id="CADEPI010000506">
    <property type="protein sequence ID" value="CAB3386752.1"/>
    <property type="molecule type" value="Genomic_DNA"/>
</dbReference>
<evidence type="ECO:0000256" key="6">
    <source>
        <dbReference type="ARBA" id="ARBA00023015"/>
    </source>
</evidence>
<evidence type="ECO:0000256" key="9">
    <source>
        <dbReference type="PROSITE-ProRule" id="PRU00134"/>
    </source>
</evidence>
<dbReference type="Proteomes" id="UP000494165">
    <property type="component" value="Unassembled WGS sequence"/>
</dbReference>
<dbReference type="Gene3D" id="6.10.140.2220">
    <property type="match status" value="1"/>
</dbReference>
<organism evidence="13 14">
    <name type="scientific">Cloeon dipterum</name>
    <dbReference type="NCBI Taxonomy" id="197152"/>
    <lineage>
        <taxon>Eukaryota</taxon>
        <taxon>Metazoa</taxon>
        <taxon>Ecdysozoa</taxon>
        <taxon>Arthropoda</taxon>
        <taxon>Hexapoda</taxon>
        <taxon>Insecta</taxon>
        <taxon>Pterygota</taxon>
        <taxon>Palaeoptera</taxon>
        <taxon>Ephemeroptera</taxon>
        <taxon>Pisciforma</taxon>
        <taxon>Baetidae</taxon>
        <taxon>Cloeon</taxon>
    </lineage>
</organism>
<dbReference type="SUPFAM" id="SSF158553">
    <property type="entry name" value="TAFH domain-like"/>
    <property type="match status" value="1"/>
</dbReference>
<evidence type="ECO:0008006" key="15">
    <source>
        <dbReference type="Google" id="ProtNLM"/>
    </source>
</evidence>
<evidence type="ECO:0000313" key="13">
    <source>
        <dbReference type="EMBL" id="CAB3386752.1"/>
    </source>
</evidence>
<keyword evidence="4 9" id="KW-0863">Zinc-finger</keyword>
<feature type="compositionally biased region" description="Low complexity" evidence="10">
    <location>
        <begin position="28"/>
        <end position="45"/>
    </location>
</feature>
<evidence type="ECO:0000256" key="1">
    <source>
        <dbReference type="ARBA" id="ARBA00004123"/>
    </source>
</evidence>
<keyword evidence="14" id="KW-1185">Reference proteome</keyword>
<dbReference type="InterPro" id="IPR003894">
    <property type="entry name" value="TAFH_NHR1"/>
</dbReference>
<gene>
    <name evidence="13" type="ORF">CLODIP_2_CD12078</name>
</gene>
<evidence type="ECO:0000313" key="14">
    <source>
        <dbReference type="Proteomes" id="UP000494165"/>
    </source>
</evidence>
<dbReference type="SMART" id="SM00549">
    <property type="entry name" value="TAFH"/>
    <property type="match status" value="1"/>
</dbReference>
<dbReference type="PROSITE" id="PS51119">
    <property type="entry name" value="TAFH"/>
    <property type="match status" value="1"/>
</dbReference>
<evidence type="ECO:0000256" key="10">
    <source>
        <dbReference type="SAM" id="MobiDB-lite"/>
    </source>
</evidence>
<keyword evidence="3" id="KW-0479">Metal-binding</keyword>
<evidence type="ECO:0000256" key="8">
    <source>
        <dbReference type="ARBA" id="ARBA00023242"/>
    </source>
</evidence>
<dbReference type="PANTHER" id="PTHR10379:SF14">
    <property type="entry name" value="NERVY, ISOFORM D"/>
    <property type="match status" value="1"/>
</dbReference>
<evidence type="ECO:0000256" key="3">
    <source>
        <dbReference type="ARBA" id="ARBA00022723"/>
    </source>
</evidence>
<dbReference type="GO" id="GO:0005634">
    <property type="term" value="C:nucleus"/>
    <property type="evidence" value="ECO:0007669"/>
    <property type="project" value="UniProtKB-SubCell"/>
</dbReference>
<name>A0A8S1E946_9INSE</name>
<dbReference type="InterPro" id="IPR037249">
    <property type="entry name" value="TAFH/NHR1_dom_sf"/>
</dbReference>
<accession>A0A8S1E946</accession>
<dbReference type="Gene3D" id="1.20.120.1110">
    <property type="entry name" value="TAFH/NHR1 domain"/>
    <property type="match status" value="1"/>
</dbReference>
<reference evidence="13 14" key="1">
    <citation type="submission" date="2020-04" db="EMBL/GenBank/DDBJ databases">
        <authorList>
            <person name="Alioto T."/>
            <person name="Alioto T."/>
            <person name="Gomez Garrido J."/>
        </authorList>
    </citation>
    <scope>NUCLEOTIDE SEQUENCE [LARGE SCALE GENOMIC DNA]</scope>
</reference>
<dbReference type="SUPFAM" id="SSF144232">
    <property type="entry name" value="HIT/MYND zinc finger-like"/>
    <property type="match status" value="1"/>
</dbReference>
<keyword evidence="8" id="KW-0539">Nucleus</keyword>
<keyword evidence="7" id="KW-0804">Transcription</keyword>
<dbReference type="GO" id="GO:0003714">
    <property type="term" value="F:transcription corepressor activity"/>
    <property type="evidence" value="ECO:0007669"/>
    <property type="project" value="InterPro"/>
</dbReference>
<evidence type="ECO:0000259" key="11">
    <source>
        <dbReference type="PROSITE" id="PS50865"/>
    </source>
</evidence>
<feature type="region of interest" description="Disordered" evidence="10">
    <location>
        <begin position="1"/>
        <end position="128"/>
    </location>
</feature>
<evidence type="ECO:0000256" key="2">
    <source>
        <dbReference type="ARBA" id="ARBA00022491"/>
    </source>
</evidence>
<evidence type="ECO:0000256" key="5">
    <source>
        <dbReference type="ARBA" id="ARBA00022833"/>
    </source>
</evidence>
<dbReference type="InterPro" id="IPR014896">
    <property type="entry name" value="NHR2"/>
</dbReference>
<dbReference type="InterPro" id="IPR002893">
    <property type="entry name" value="Znf_MYND"/>
</dbReference>
<dbReference type="Pfam" id="PF07531">
    <property type="entry name" value="TAFH"/>
    <property type="match status" value="1"/>
</dbReference>